<dbReference type="Proteomes" id="UP000286746">
    <property type="component" value="Unassembled WGS sequence"/>
</dbReference>
<dbReference type="EMBL" id="BHZD01000001">
    <property type="protein sequence ID" value="GCD45938.1"/>
    <property type="molecule type" value="Genomic_DNA"/>
</dbReference>
<evidence type="ECO:0008006" key="4">
    <source>
        <dbReference type="Google" id="ProtNLM"/>
    </source>
</evidence>
<dbReference type="PROSITE" id="PS51318">
    <property type="entry name" value="TAT"/>
    <property type="match status" value="1"/>
</dbReference>
<proteinExistence type="predicted"/>
<dbReference type="RefSeq" id="WP_125056371.1">
    <property type="nucleotide sequence ID" value="NZ_BHZD01000001.1"/>
</dbReference>
<reference evidence="2 3" key="1">
    <citation type="submission" date="2018-11" db="EMBL/GenBank/DDBJ databases">
        <title>Whole genome sequence of Streptomyces paromomycinus NBRC 15454(T).</title>
        <authorList>
            <person name="Komaki H."/>
            <person name="Tamura T."/>
        </authorList>
    </citation>
    <scope>NUCLEOTIDE SEQUENCE [LARGE SCALE GENOMIC DNA]</scope>
    <source>
        <strain evidence="2 3">NBRC 15454</strain>
    </source>
</reference>
<dbReference type="InterPro" id="IPR006311">
    <property type="entry name" value="TAT_signal"/>
</dbReference>
<dbReference type="InterPro" id="IPR028994">
    <property type="entry name" value="Integrin_alpha_N"/>
</dbReference>
<name>A0A401W9F4_STREY</name>
<dbReference type="SUPFAM" id="SSF69318">
    <property type="entry name" value="Integrin alpha N-terminal domain"/>
    <property type="match status" value="1"/>
</dbReference>
<evidence type="ECO:0000313" key="2">
    <source>
        <dbReference type="EMBL" id="GCD45938.1"/>
    </source>
</evidence>
<keyword evidence="1" id="KW-0732">Signal</keyword>
<gene>
    <name evidence="2" type="ORF">GKJPGBOP_05681</name>
</gene>
<dbReference type="AlphaFoldDB" id="A0A401W9F4"/>
<sequence length="746" mass="78410">MKRSPAPGPRRSRPFRQVLGGAVALSLAVGGGALASPAAAAPAKPVLKITPGSEIVSAGATGFLSVDPESHLEWTRYEDGRTTDVGRSWGQDTSPVEHGSVSDVVVLGDEPIIEAARTLILRDMSTGSSTFVDLEKLHYMYEGAVGPWVIASAHNGKRAEVHVLGTADGQLTDRKVTGLPDNVFHFYAVAGTPGSAVLRFPTQPEDPEHKAYDYAVVDLAAAKVSDSHVLQTGEWAGAAVSPDYVASLGSALGGGTNVSTARRGPLRQPWKMHLPGISSKMVGLVGDWVVYGNDQTASSGHDAWQSALRATSIGSSIAPDRKVLDHATSMAPTPEGDLLVMGGSVDQGEGLYRVSTGADHRPVVKLVASTGEPTKLTLVGSDMPAVAQLDQGRWRARWQLSRGSDAVSVTLRHTASGKQRTFGLRAYTEDDMLIWAEVAWDGLLGSGNNTVAAPNGAYTWKLDAKPNNGIGPDLHANGKFTVRHKSAPHDYTDNGSPDVLLRDSAGNLSLQDTYHDSRKTPHLKGTASKSAGWGWNIYDKVTAVGNVAGASAGDVVARDSAGVLWLYLGKGDGTFDGRLKIGAGWDAYDQLTGGSDLNGDGRGDLLARDRSGVLWLYEGTGNWRAPFAPRKKIGAGWGSYDHITAVGDVAGASAGDVVARDRSGVLWLFLGKGDGTLDGRVKIGAGWSGYRQMIGIGDANADGRADLLVTTPDGSSYAYHGTGNWRTPFAPRELTGVRTPSSGTIA</sequence>
<accession>A0A401W9F4</accession>
<evidence type="ECO:0000256" key="1">
    <source>
        <dbReference type="SAM" id="SignalP"/>
    </source>
</evidence>
<keyword evidence="3" id="KW-1185">Reference proteome</keyword>
<comment type="caution">
    <text evidence="2">The sequence shown here is derived from an EMBL/GenBank/DDBJ whole genome shotgun (WGS) entry which is preliminary data.</text>
</comment>
<feature type="chain" id="PRO_5039715385" description="VCBS repeat-containing protein" evidence="1">
    <location>
        <begin position="36"/>
        <end position="746"/>
    </location>
</feature>
<organism evidence="2 3">
    <name type="scientific">Streptomyces paromomycinus</name>
    <name type="common">Streptomyces rimosus subsp. paromomycinus</name>
    <dbReference type="NCBI Taxonomy" id="92743"/>
    <lineage>
        <taxon>Bacteria</taxon>
        <taxon>Bacillati</taxon>
        <taxon>Actinomycetota</taxon>
        <taxon>Actinomycetes</taxon>
        <taxon>Kitasatosporales</taxon>
        <taxon>Streptomycetaceae</taxon>
        <taxon>Streptomyces</taxon>
    </lineage>
</organism>
<protein>
    <recommendedName>
        <fullName evidence="4">VCBS repeat-containing protein</fullName>
    </recommendedName>
</protein>
<feature type="signal peptide" evidence="1">
    <location>
        <begin position="1"/>
        <end position="35"/>
    </location>
</feature>
<evidence type="ECO:0000313" key="3">
    <source>
        <dbReference type="Proteomes" id="UP000286746"/>
    </source>
</evidence>